<dbReference type="RefSeq" id="WP_109339306.1">
    <property type="nucleotide sequence ID" value="NZ_CP029347.1"/>
</dbReference>
<evidence type="ECO:0000256" key="1">
    <source>
        <dbReference type="SAM" id="Coils"/>
    </source>
</evidence>
<dbReference type="KEGG" id="salh:HMF8227_01200"/>
<sequence length="540" mass="61610">MEHLQQLFDDLIGYVRGIWVKKRIIMLTSWLICPLAWLAIAIMPDVYQASAKVYADTNSILQPLLKGVAIQTNADHEVQLMARTLLTHPNLEKIVRQTDMDLNAKNEKEFVNIVEHLKEKIDIDSTGRANIYTISYQNKDPQLAKTVVEETLNLFVESTLGSTRQDSHSANRFLNTQIAEYEQRLSEAEQRLADFKRNNGQYLSSNNTGYYEQKNQLKDELDAIELEIAEVESRLTQAENAMKQARQALRQQNSTDNVSITTKYDERIKTLRTRLDELMIRFTENHPDVIETQNLLTNLEQMRAQEIQEFERQLESDRDITALSKSAVGETLMIRVQQLRNELASLEVRKSNYQQKLEDLEAKIDVYPQIEAQLTALNRDYGITKKKYEELLSRRESAKISQQAELQQDDIQFRVIDPPRTPLTPSGPNRLLLHSAVLVFGFGAGIGLAFLISQIHPIALSPGQLSAATQLPVFGVVSHVDIQDIAKAKRRKLFWFWTSNITLLAGYLGFIVLDLTGHRLDNALLNKIFQHISSQVAGLV</sequence>
<gene>
    <name evidence="3" type="ORF">HMF8227_01200</name>
</gene>
<dbReference type="OrthoDB" id="9795292at2"/>
<dbReference type="InterPro" id="IPR014345">
    <property type="entry name" value="XrtA_polysacc_chain"/>
</dbReference>
<dbReference type="PANTHER" id="PTHR32309">
    <property type="entry name" value="TYROSINE-PROTEIN KINASE"/>
    <property type="match status" value="1"/>
</dbReference>
<name>A0A2S2E208_9ALTE</name>
<feature type="transmembrane region" description="Helical" evidence="2">
    <location>
        <begin position="493"/>
        <end position="513"/>
    </location>
</feature>
<dbReference type="InterPro" id="IPR050445">
    <property type="entry name" value="Bact_polysacc_biosynth/exp"/>
</dbReference>
<evidence type="ECO:0000256" key="2">
    <source>
        <dbReference type="SAM" id="Phobius"/>
    </source>
</evidence>
<keyword evidence="4" id="KW-1185">Reference proteome</keyword>
<keyword evidence="2" id="KW-0812">Transmembrane</keyword>
<evidence type="ECO:0000313" key="4">
    <source>
        <dbReference type="Proteomes" id="UP000245728"/>
    </source>
</evidence>
<feature type="coiled-coil region" evidence="1">
    <location>
        <begin position="171"/>
        <end position="255"/>
    </location>
</feature>
<dbReference type="GO" id="GO:0004713">
    <property type="term" value="F:protein tyrosine kinase activity"/>
    <property type="evidence" value="ECO:0007669"/>
    <property type="project" value="TreeGrafter"/>
</dbReference>
<accession>A0A2S2E208</accession>
<dbReference type="GO" id="GO:0005886">
    <property type="term" value="C:plasma membrane"/>
    <property type="evidence" value="ECO:0007669"/>
    <property type="project" value="TreeGrafter"/>
</dbReference>
<protein>
    <submittedName>
        <fullName evidence="3">Uncharacterized protein</fullName>
    </submittedName>
</protein>
<keyword evidence="2" id="KW-1133">Transmembrane helix</keyword>
<keyword evidence="1" id="KW-0175">Coiled coil</keyword>
<feature type="transmembrane region" description="Helical" evidence="2">
    <location>
        <begin position="24"/>
        <end position="43"/>
    </location>
</feature>
<organism evidence="3 4">
    <name type="scientific">Saliniradius amylolyticus</name>
    <dbReference type="NCBI Taxonomy" id="2183582"/>
    <lineage>
        <taxon>Bacteria</taxon>
        <taxon>Pseudomonadati</taxon>
        <taxon>Pseudomonadota</taxon>
        <taxon>Gammaproteobacteria</taxon>
        <taxon>Alteromonadales</taxon>
        <taxon>Alteromonadaceae</taxon>
        <taxon>Saliniradius</taxon>
    </lineage>
</organism>
<dbReference type="PANTHER" id="PTHR32309:SF13">
    <property type="entry name" value="FERRIC ENTEROBACTIN TRANSPORT PROTEIN FEPE"/>
    <property type="match status" value="1"/>
</dbReference>
<dbReference type="NCBIfam" id="TIGR03007">
    <property type="entry name" value="pepcterm_ChnLen"/>
    <property type="match status" value="1"/>
</dbReference>
<dbReference type="Proteomes" id="UP000245728">
    <property type="component" value="Chromosome"/>
</dbReference>
<feature type="transmembrane region" description="Helical" evidence="2">
    <location>
        <begin position="431"/>
        <end position="452"/>
    </location>
</feature>
<evidence type="ECO:0000313" key="3">
    <source>
        <dbReference type="EMBL" id="AWL11681.1"/>
    </source>
</evidence>
<feature type="coiled-coil region" evidence="1">
    <location>
        <begin position="329"/>
        <end position="363"/>
    </location>
</feature>
<reference evidence="3 4" key="1">
    <citation type="submission" date="2018-05" db="EMBL/GenBank/DDBJ databases">
        <title>Salinimonas sp. HMF8227 Genome sequencing and assembly.</title>
        <authorList>
            <person name="Kang H."/>
            <person name="Kang J."/>
            <person name="Cha I."/>
            <person name="Kim H."/>
            <person name="Joh K."/>
        </authorList>
    </citation>
    <scope>NUCLEOTIDE SEQUENCE [LARGE SCALE GENOMIC DNA]</scope>
    <source>
        <strain evidence="3 4">HMF8227</strain>
    </source>
</reference>
<proteinExistence type="predicted"/>
<dbReference type="AlphaFoldDB" id="A0A2S2E208"/>
<dbReference type="EMBL" id="CP029347">
    <property type="protein sequence ID" value="AWL11681.1"/>
    <property type="molecule type" value="Genomic_DNA"/>
</dbReference>
<keyword evidence="2" id="KW-0472">Membrane</keyword>